<feature type="compositionally biased region" description="Low complexity" evidence="5">
    <location>
        <begin position="93"/>
        <end position="112"/>
    </location>
</feature>
<dbReference type="InterPro" id="IPR023393">
    <property type="entry name" value="START-like_dom_sf"/>
</dbReference>
<sequence length="419" mass="46459">MPLLDLSPEEEFAITEESNHLINDTIASHDEYLAYGRTLPKGQWKRMKTKGTLTAFRTRRNFESLTPNLPQVKTNSSIFDRFRSSTLEVDTTSSEYSDPSSGSSGSSSWSSWSGTGSMSSVSESWSVLGSMNHLELSQMPMVVVTGIIPGTLEDAAYGNIADNPAVWKLRSTYTKDLHHRCKILATLRGPSKADPYRFLGVKWSLKKLPVFLSMRDMVYTESAGVIRDENGNITTGYNLMHSIELPGIPQLARFGVQRFKISCCFITRPYDDTSIELYCRAFAVSAGGLIQPLGKWIYAEALLAGTNIMECTHMKKLMWLTHHRRRHNIQFTHQTAESATHCQSCLRGLKLLGGFTRVASTCQCCKRIVCGNCTSQHTVIVDLTESGGVTQKSLPFCAHCVEEARVLPALDIAIATAPI</sequence>
<evidence type="ECO:0000256" key="4">
    <source>
        <dbReference type="PROSITE-ProRule" id="PRU00091"/>
    </source>
</evidence>
<feature type="domain" description="FYVE-type" evidence="6">
    <location>
        <begin position="336"/>
        <end position="405"/>
    </location>
</feature>
<dbReference type="SUPFAM" id="SSF57903">
    <property type="entry name" value="FYVE/PHD zinc finger"/>
    <property type="match status" value="1"/>
</dbReference>
<evidence type="ECO:0000256" key="2">
    <source>
        <dbReference type="ARBA" id="ARBA00022771"/>
    </source>
</evidence>
<dbReference type="PANTHER" id="PTHR13510">
    <property type="entry name" value="FYVE-FINGER-CONTAINING RAB5 EFFECTOR PROTEIN RABENOSYN-5-RELATED"/>
    <property type="match status" value="1"/>
</dbReference>
<accession>K3WFW9</accession>
<evidence type="ECO:0000259" key="6">
    <source>
        <dbReference type="PROSITE" id="PS50178"/>
    </source>
</evidence>
<dbReference type="CDD" id="cd00065">
    <property type="entry name" value="FYVE_like_SF"/>
    <property type="match status" value="1"/>
</dbReference>
<dbReference type="PROSITE" id="PS50178">
    <property type="entry name" value="ZF_FYVE"/>
    <property type="match status" value="1"/>
</dbReference>
<keyword evidence="8" id="KW-1185">Reference proteome</keyword>
<dbReference type="VEuPathDB" id="FungiDB:PYU1_G003850"/>
<dbReference type="Proteomes" id="UP000019132">
    <property type="component" value="Unassembled WGS sequence"/>
</dbReference>
<dbReference type="Gene3D" id="3.30.530.20">
    <property type="match status" value="1"/>
</dbReference>
<dbReference type="GO" id="GO:0008270">
    <property type="term" value="F:zinc ion binding"/>
    <property type="evidence" value="ECO:0007669"/>
    <property type="project" value="UniProtKB-KW"/>
</dbReference>
<keyword evidence="1" id="KW-0479">Metal-binding</keyword>
<dbReference type="HOGENOM" id="CLU_015303_8_2_1"/>
<dbReference type="AlphaFoldDB" id="K3WFW9"/>
<reference evidence="8" key="1">
    <citation type="journal article" date="2010" name="Genome Biol.">
        <title>Genome sequence of the necrotrophic plant pathogen Pythium ultimum reveals original pathogenicity mechanisms and effector repertoire.</title>
        <authorList>
            <person name="Levesque C.A."/>
            <person name="Brouwer H."/>
            <person name="Cano L."/>
            <person name="Hamilton J.P."/>
            <person name="Holt C."/>
            <person name="Huitema E."/>
            <person name="Raffaele S."/>
            <person name="Robideau G.P."/>
            <person name="Thines M."/>
            <person name="Win J."/>
            <person name="Zerillo M.M."/>
            <person name="Beakes G.W."/>
            <person name="Boore J.L."/>
            <person name="Busam D."/>
            <person name="Dumas B."/>
            <person name="Ferriera S."/>
            <person name="Fuerstenberg S.I."/>
            <person name="Gachon C.M."/>
            <person name="Gaulin E."/>
            <person name="Govers F."/>
            <person name="Grenville-Briggs L."/>
            <person name="Horner N."/>
            <person name="Hostetler J."/>
            <person name="Jiang R.H."/>
            <person name="Johnson J."/>
            <person name="Krajaejun T."/>
            <person name="Lin H."/>
            <person name="Meijer H.J."/>
            <person name="Moore B."/>
            <person name="Morris P."/>
            <person name="Phuntmart V."/>
            <person name="Puiu D."/>
            <person name="Shetty J."/>
            <person name="Stajich J.E."/>
            <person name="Tripathy S."/>
            <person name="Wawra S."/>
            <person name="van West P."/>
            <person name="Whitty B.R."/>
            <person name="Coutinho P.M."/>
            <person name="Henrissat B."/>
            <person name="Martin F."/>
            <person name="Thomas P.D."/>
            <person name="Tyler B.M."/>
            <person name="De Vries R.P."/>
            <person name="Kamoun S."/>
            <person name="Yandell M."/>
            <person name="Tisserat N."/>
            <person name="Buell C.R."/>
        </authorList>
    </citation>
    <scope>NUCLEOTIDE SEQUENCE</scope>
    <source>
        <strain evidence="8">DAOM:BR144</strain>
    </source>
</reference>
<evidence type="ECO:0000313" key="7">
    <source>
        <dbReference type="EnsemblProtists" id="PYU1_T003860"/>
    </source>
</evidence>
<dbReference type="PANTHER" id="PTHR13510:SF44">
    <property type="entry name" value="RABENOSYN-5"/>
    <property type="match status" value="1"/>
</dbReference>
<organism evidence="7 8">
    <name type="scientific">Globisporangium ultimum (strain ATCC 200006 / CBS 805.95 / DAOM BR144)</name>
    <name type="common">Pythium ultimum</name>
    <dbReference type="NCBI Taxonomy" id="431595"/>
    <lineage>
        <taxon>Eukaryota</taxon>
        <taxon>Sar</taxon>
        <taxon>Stramenopiles</taxon>
        <taxon>Oomycota</taxon>
        <taxon>Peronosporomycetes</taxon>
        <taxon>Pythiales</taxon>
        <taxon>Pythiaceae</taxon>
        <taxon>Globisporangium</taxon>
    </lineage>
</organism>
<evidence type="ECO:0000313" key="8">
    <source>
        <dbReference type="Proteomes" id="UP000019132"/>
    </source>
</evidence>
<evidence type="ECO:0000256" key="3">
    <source>
        <dbReference type="ARBA" id="ARBA00022833"/>
    </source>
</evidence>
<feature type="region of interest" description="Disordered" evidence="5">
    <location>
        <begin position="90"/>
        <end position="112"/>
    </location>
</feature>
<proteinExistence type="predicted"/>
<reference evidence="7" key="3">
    <citation type="submission" date="2015-02" db="UniProtKB">
        <authorList>
            <consortium name="EnsemblProtists"/>
        </authorList>
    </citation>
    <scope>IDENTIFICATION</scope>
    <source>
        <strain evidence="7">DAOM BR144</strain>
    </source>
</reference>
<dbReference type="InterPro" id="IPR017455">
    <property type="entry name" value="Znf_FYVE-rel"/>
</dbReference>
<dbReference type="InParanoid" id="K3WFW9"/>
<dbReference type="EnsemblProtists" id="PYU1_T003860">
    <property type="protein sequence ID" value="PYU1_T003860"/>
    <property type="gene ID" value="PYU1_G003850"/>
</dbReference>
<evidence type="ECO:0000256" key="1">
    <source>
        <dbReference type="ARBA" id="ARBA00022723"/>
    </source>
</evidence>
<protein>
    <recommendedName>
        <fullName evidence="6">FYVE-type domain-containing protein</fullName>
    </recommendedName>
</protein>
<dbReference type="eggNOG" id="ENOG502SHTS">
    <property type="taxonomic scope" value="Eukaryota"/>
</dbReference>
<dbReference type="InterPro" id="IPR011011">
    <property type="entry name" value="Znf_FYVE_PHD"/>
</dbReference>
<name>K3WFW9_GLOUD</name>
<dbReference type="InterPro" id="IPR052727">
    <property type="entry name" value="Rab4/Rab5_effector"/>
</dbReference>
<evidence type="ECO:0000256" key="5">
    <source>
        <dbReference type="SAM" id="MobiDB-lite"/>
    </source>
</evidence>
<keyword evidence="3" id="KW-0862">Zinc</keyword>
<keyword evidence="2 4" id="KW-0863">Zinc-finger</keyword>
<dbReference type="EMBL" id="GL376638">
    <property type="status" value="NOT_ANNOTATED_CDS"/>
    <property type="molecule type" value="Genomic_DNA"/>
</dbReference>
<reference evidence="8" key="2">
    <citation type="submission" date="2010-04" db="EMBL/GenBank/DDBJ databases">
        <authorList>
            <person name="Buell R."/>
            <person name="Hamilton J."/>
            <person name="Hostetler J."/>
        </authorList>
    </citation>
    <scope>NUCLEOTIDE SEQUENCE [LARGE SCALE GENOMIC DNA]</scope>
    <source>
        <strain evidence="8">DAOM:BR144</strain>
    </source>
</reference>